<dbReference type="Proteomes" id="UP000335496">
    <property type="component" value="Unassembled WGS sequence"/>
</dbReference>
<organism evidence="2 3">
    <name type="scientific">Bacteroides eggerthii</name>
    <dbReference type="NCBI Taxonomy" id="28111"/>
    <lineage>
        <taxon>Bacteria</taxon>
        <taxon>Pseudomonadati</taxon>
        <taxon>Bacteroidota</taxon>
        <taxon>Bacteroidia</taxon>
        <taxon>Bacteroidales</taxon>
        <taxon>Bacteroidaceae</taxon>
        <taxon>Bacteroides</taxon>
    </lineage>
</organism>
<feature type="signal peptide" evidence="1">
    <location>
        <begin position="1"/>
        <end position="22"/>
    </location>
</feature>
<keyword evidence="1" id="KW-0732">Signal</keyword>
<evidence type="ECO:0000313" key="2">
    <source>
        <dbReference type="EMBL" id="KAA5271357.1"/>
    </source>
</evidence>
<evidence type="ECO:0000256" key="1">
    <source>
        <dbReference type="SAM" id="SignalP"/>
    </source>
</evidence>
<dbReference type="RefSeq" id="WP_130089063.1">
    <property type="nucleotide sequence ID" value="NZ_RCXL01000026.1"/>
</dbReference>
<dbReference type="PROSITE" id="PS51257">
    <property type="entry name" value="PROKAR_LIPOPROTEIN"/>
    <property type="match status" value="1"/>
</dbReference>
<protein>
    <recommendedName>
        <fullName evidence="4">Lipoprotein</fullName>
    </recommendedName>
</protein>
<accession>A0ABQ6SAB9</accession>
<gene>
    <name evidence="2" type="ORF">F2Z23_15085</name>
</gene>
<sequence length="685" mass="80063">MIDKRKILLFTTLSLLVFSCSAPIVSVLEHDNQRVRLSQVQRKKTKGSKPVIDTTQVYSKETEKKLRDKYTEYEKDENGEDMMSVSLADVNIVAKSRNIPERAGKITLDFKVDVPANLINNKWQIQLTPVADKNGNKIQFDKILISGAQFLRQQEKGYQMYQNFISSIIPDSAYMQYLFDSKGYQKALFDIEEQFYYSWQKELLSQSRFIDWRNVRNKRNLLFNGLMERNRSSINPSSWKKNLPAFWLERNIANVPGYWNNFLSPGYQLEQKAITTEDSIEISKRYFDYKRMAENERKKALVDEKREEYIRFPKEPCKLDTVIQNGDKFEYYYSQVIEADENIRKIDVTIDGEVIALDESRYHMPPGDTLTYYISSMVQFLDRNPRYKRIIVSRHAQANTTALINYKTGSTHFDEQIGNNKAEIDKVLDALYKLTFTGELVLDSVNMIATSSPEGPERMNEHLAMQRAKELKKYLLTRTDDSEGISLFQNRTIGEDWEKLTYLIRNDENIQNSSEILNAITKIKNNDAKEIALRKFKEYAYIRKELYPKLRAVNFEFHLHRREMVKDTIHTTVIDSVYMDAIKQLDNRQYKAALSVLSEYNDQNTAVCLMSLGYDRPAIEILSTLQPNEDILYLLAILYARENRPSDAIKALKTSCELDPGKWYRGQLDPEISKLINDYNLNFEQ</sequence>
<dbReference type="InterPro" id="IPR011990">
    <property type="entry name" value="TPR-like_helical_dom_sf"/>
</dbReference>
<proteinExistence type="predicted"/>
<dbReference type="EMBL" id="VVZX01000024">
    <property type="protein sequence ID" value="KAA5271357.1"/>
    <property type="molecule type" value="Genomic_DNA"/>
</dbReference>
<reference evidence="2 3" key="1">
    <citation type="journal article" date="2019" name="Nat. Med.">
        <title>A library of human gut bacterial isolates paired with longitudinal multiomics data enables mechanistic microbiome research.</title>
        <authorList>
            <person name="Poyet M."/>
            <person name="Groussin M."/>
            <person name="Gibbons S.M."/>
            <person name="Avila-Pacheco J."/>
            <person name="Jiang X."/>
            <person name="Kearney S.M."/>
            <person name="Perrotta A.R."/>
            <person name="Berdy B."/>
            <person name="Zhao S."/>
            <person name="Lieberman T.D."/>
            <person name="Swanson P.K."/>
            <person name="Smith M."/>
            <person name="Roesemann S."/>
            <person name="Alexander J.E."/>
            <person name="Rich S.A."/>
            <person name="Livny J."/>
            <person name="Vlamakis H."/>
            <person name="Clish C."/>
            <person name="Bullock K."/>
            <person name="Deik A."/>
            <person name="Scott J."/>
            <person name="Pierce K.A."/>
            <person name="Xavier R.J."/>
            <person name="Alm E.J."/>
        </authorList>
    </citation>
    <scope>NUCLEOTIDE SEQUENCE [LARGE SCALE GENOMIC DNA]</scope>
    <source>
        <strain evidence="2 3">BIOML-A1</strain>
    </source>
</reference>
<dbReference type="Gene3D" id="1.25.40.10">
    <property type="entry name" value="Tetratricopeptide repeat domain"/>
    <property type="match status" value="1"/>
</dbReference>
<keyword evidence="3" id="KW-1185">Reference proteome</keyword>
<name>A0ABQ6SAB9_9BACE</name>
<evidence type="ECO:0008006" key="4">
    <source>
        <dbReference type="Google" id="ProtNLM"/>
    </source>
</evidence>
<feature type="chain" id="PRO_5046653477" description="Lipoprotein" evidence="1">
    <location>
        <begin position="23"/>
        <end position="685"/>
    </location>
</feature>
<evidence type="ECO:0000313" key="3">
    <source>
        <dbReference type="Proteomes" id="UP000335496"/>
    </source>
</evidence>
<dbReference type="SUPFAM" id="SSF48452">
    <property type="entry name" value="TPR-like"/>
    <property type="match status" value="1"/>
</dbReference>
<comment type="caution">
    <text evidence="2">The sequence shown here is derived from an EMBL/GenBank/DDBJ whole genome shotgun (WGS) entry which is preliminary data.</text>
</comment>